<dbReference type="OrthoDB" id="10029326at2759"/>
<feature type="transmembrane region" description="Helical" evidence="1">
    <location>
        <begin position="69"/>
        <end position="90"/>
    </location>
</feature>
<feature type="transmembrane region" description="Helical" evidence="1">
    <location>
        <begin position="111"/>
        <end position="131"/>
    </location>
</feature>
<feature type="non-terminal residue" evidence="2">
    <location>
        <position position="1"/>
    </location>
</feature>
<keyword evidence="1" id="KW-0812">Transmembrane</keyword>
<evidence type="ECO:0000313" key="3">
    <source>
        <dbReference type="Proteomes" id="UP000246171"/>
    </source>
</evidence>
<protein>
    <submittedName>
        <fullName evidence="2">Uncharacterized protein</fullName>
    </submittedName>
</protein>
<reference evidence="2" key="1">
    <citation type="submission" date="2016-12" db="EMBL/GenBank/DDBJ databases">
        <title>The genomes of Aspergillus section Nigri reveals drivers in fungal speciation.</title>
        <authorList>
            <consortium name="DOE Joint Genome Institute"/>
            <person name="Vesth T.C."/>
            <person name="Nybo J."/>
            <person name="Theobald S."/>
            <person name="Brandl J."/>
            <person name="Frisvad J.C."/>
            <person name="Nielsen K.F."/>
            <person name="Lyhne E.K."/>
            <person name="Kogle M.E."/>
            <person name="Kuo A."/>
            <person name="Riley R."/>
            <person name="Clum A."/>
            <person name="Nolan M."/>
            <person name="Lipzen A."/>
            <person name="Salamov A."/>
            <person name="Henrissat B."/>
            <person name="Wiebenga A."/>
            <person name="De vries R.P."/>
            <person name="Grigoriev I.V."/>
            <person name="Mortensen U.H."/>
            <person name="Andersen M.R."/>
            <person name="Baker S.E."/>
        </authorList>
    </citation>
    <scope>NUCLEOTIDE SEQUENCE</scope>
    <source>
        <strain evidence="2">CBS 122712</strain>
    </source>
</reference>
<feature type="transmembrane region" description="Helical" evidence="1">
    <location>
        <begin position="187"/>
        <end position="211"/>
    </location>
</feature>
<comment type="caution">
    <text evidence="2">The sequence shown here is derived from an EMBL/GenBank/DDBJ whole genome shotgun (WGS) entry which is preliminary data.</text>
</comment>
<evidence type="ECO:0000313" key="2">
    <source>
        <dbReference type="EMBL" id="PWY63055.1"/>
    </source>
</evidence>
<accession>A0A317UNI1</accession>
<keyword evidence="1" id="KW-0472">Membrane</keyword>
<organism evidence="2 3">
    <name type="scientific">Aspergillus eucalypticola (strain CBS 122712 / IBT 29274)</name>
    <dbReference type="NCBI Taxonomy" id="1448314"/>
    <lineage>
        <taxon>Eukaryota</taxon>
        <taxon>Fungi</taxon>
        <taxon>Dikarya</taxon>
        <taxon>Ascomycota</taxon>
        <taxon>Pezizomycotina</taxon>
        <taxon>Eurotiomycetes</taxon>
        <taxon>Eurotiomycetidae</taxon>
        <taxon>Eurotiales</taxon>
        <taxon>Aspergillaceae</taxon>
        <taxon>Aspergillus</taxon>
        <taxon>Aspergillus subgen. Circumdati</taxon>
    </lineage>
</organism>
<keyword evidence="3" id="KW-1185">Reference proteome</keyword>
<name>A0A317UNI1_ASPEC</name>
<evidence type="ECO:0000256" key="1">
    <source>
        <dbReference type="SAM" id="Phobius"/>
    </source>
</evidence>
<feature type="transmembrane region" description="Helical" evidence="1">
    <location>
        <begin position="38"/>
        <end position="57"/>
    </location>
</feature>
<dbReference type="AlphaFoldDB" id="A0A317UNI1"/>
<dbReference type="EMBL" id="MSFU01000039">
    <property type="protein sequence ID" value="PWY63055.1"/>
    <property type="molecule type" value="Genomic_DNA"/>
</dbReference>
<feature type="transmembrane region" description="Helical" evidence="1">
    <location>
        <begin position="6"/>
        <end position="26"/>
    </location>
</feature>
<dbReference type="Proteomes" id="UP000246171">
    <property type="component" value="Unassembled WGS sequence"/>
</dbReference>
<dbReference type="VEuPathDB" id="FungiDB:BO83DRAFT_324871"/>
<gene>
    <name evidence="2" type="ORF">BO83DRAFT_324871</name>
</gene>
<proteinExistence type="predicted"/>
<sequence length="242" mass="27110">GMLGGIHVIAPLYFLLYSIQSPVSKFDTPDRRCTQISYMKSLVPCLISCYYIPGFWITYVDSSVQSNSVMMFILLPAFFRFLHVQMSSFLRGTTVKELIETPNVDMPYIRITYYTCALISGFMSLLLRAWVSRSLFGCLLPISHHMSLTASTRHIAYEDTVGFVCGLIWVTYEYMDLNSGGMMSMPWLSFILAGTLITLVLGPAAALMLGWGLREEYLAMHAERRLKNTLPLPAAVGSPIVG</sequence>
<keyword evidence="1" id="KW-1133">Transmembrane helix</keyword>
<dbReference type="GeneID" id="37049952"/>
<dbReference type="RefSeq" id="XP_025382814.1">
    <property type="nucleotide sequence ID" value="XM_025527990.1"/>
</dbReference>